<protein>
    <submittedName>
        <fullName evidence="1">Uncharacterized protein</fullName>
    </submittedName>
</protein>
<organism evidence="1 2">
    <name type="scientific">Linderina macrospora</name>
    <dbReference type="NCBI Taxonomy" id="4868"/>
    <lineage>
        <taxon>Eukaryota</taxon>
        <taxon>Fungi</taxon>
        <taxon>Fungi incertae sedis</taxon>
        <taxon>Zoopagomycota</taxon>
        <taxon>Kickxellomycotina</taxon>
        <taxon>Kickxellomycetes</taxon>
        <taxon>Kickxellales</taxon>
        <taxon>Kickxellaceae</taxon>
        <taxon>Linderina</taxon>
    </lineage>
</organism>
<dbReference type="Proteomes" id="UP001150603">
    <property type="component" value="Unassembled WGS sequence"/>
</dbReference>
<sequence>LHSTGRKPSEMDLYGSARRTQKPQVLDVARTQTTGGKAVVRAPILVSEEKRCEDDLELPPPSAAELKYTAQRALLTTTAALKASTSSGARPSTHSKGTRTGGEPKASMGQQSRQVGGLGDLGQFKIDLEFDSERPYARAVGGGVGSGATNGQQAVQKRQQGPAAAPAAVPVGRLEQGRLSTESVLESWGIATAVTGADLSMSNMLATSAVGPAHDTEEESDTDSVVEDTALRVEGMARGYPAAIDSVVRSFQSNL</sequence>
<dbReference type="EMBL" id="JANBPW010004089">
    <property type="protein sequence ID" value="KAJ1935865.1"/>
    <property type="molecule type" value="Genomic_DNA"/>
</dbReference>
<feature type="non-terminal residue" evidence="1">
    <location>
        <position position="1"/>
    </location>
</feature>
<proteinExistence type="predicted"/>
<name>A0ACC1J332_9FUNG</name>
<evidence type="ECO:0000313" key="2">
    <source>
        <dbReference type="Proteomes" id="UP001150603"/>
    </source>
</evidence>
<keyword evidence="2" id="KW-1185">Reference proteome</keyword>
<accession>A0ACC1J332</accession>
<comment type="caution">
    <text evidence="1">The sequence shown here is derived from an EMBL/GenBank/DDBJ whole genome shotgun (WGS) entry which is preliminary data.</text>
</comment>
<evidence type="ECO:0000313" key="1">
    <source>
        <dbReference type="EMBL" id="KAJ1935865.1"/>
    </source>
</evidence>
<reference evidence="1" key="1">
    <citation type="submission" date="2022-07" db="EMBL/GenBank/DDBJ databases">
        <title>Phylogenomic reconstructions and comparative analyses of Kickxellomycotina fungi.</title>
        <authorList>
            <person name="Reynolds N.K."/>
            <person name="Stajich J.E."/>
            <person name="Barry K."/>
            <person name="Grigoriev I.V."/>
            <person name="Crous P."/>
            <person name="Smith M.E."/>
        </authorList>
    </citation>
    <scope>NUCLEOTIDE SEQUENCE</scope>
    <source>
        <strain evidence="1">NRRL 5244</strain>
    </source>
</reference>
<gene>
    <name evidence="1" type="ORF">FBU59_005248</name>
</gene>